<comment type="caution">
    <text evidence="4">The sequence shown here is derived from an EMBL/GenBank/DDBJ whole genome shotgun (WGS) entry which is preliminary data.</text>
</comment>
<dbReference type="InterPro" id="IPR036291">
    <property type="entry name" value="NAD(P)-bd_dom_sf"/>
</dbReference>
<dbReference type="PRINTS" id="PR00080">
    <property type="entry name" value="SDRFAMILY"/>
</dbReference>
<accession>A0AA42C067</accession>
<gene>
    <name evidence="5" type="ORF">BST11_10425</name>
    <name evidence="4" type="ORF">H7K38_21420</name>
</gene>
<keyword evidence="6" id="KW-1185">Reference proteome</keyword>
<evidence type="ECO:0000313" key="4">
    <source>
        <dbReference type="EMBL" id="MCV7381191.1"/>
    </source>
</evidence>
<dbReference type="InterPro" id="IPR051687">
    <property type="entry name" value="Peroxisomal_Beta-Oxidation"/>
</dbReference>
<evidence type="ECO:0000313" key="6">
    <source>
        <dbReference type="Proteomes" id="UP000192319"/>
    </source>
</evidence>
<evidence type="ECO:0000313" key="5">
    <source>
        <dbReference type="EMBL" id="OQZ91019.1"/>
    </source>
</evidence>
<dbReference type="Proteomes" id="UP001141650">
    <property type="component" value="Unassembled WGS sequence"/>
</dbReference>
<dbReference type="AlphaFoldDB" id="A0AA42C067"/>
<organism evidence="4 7">
    <name type="scientific">Mycobacterium alsense</name>
    <dbReference type="NCBI Taxonomy" id="324058"/>
    <lineage>
        <taxon>Bacteria</taxon>
        <taxon>Bacillati</taxon>
        <taxon>Actinomycetota</taxon>
        <taxon>Actinomycetes</taxon>
        <taxon>Mycobacteriales</taxon>
        <taxon>Mycobacteriaceae</taxon>
        <taxon>Mycobacterium</taxon>
    </lineage>
</organism>
<evidence type="ECO:0000256" key="3">
    <source>
        <dbReference type="RuleBase" id="RU000363"/>
    </source>
</evidence>
<proteinExistence type="inferred from homology"/>
<evidence type="ECO:0000256" key="1">
    <source>
        <dbReference type="ARBA" id="ARBA00006484"/>
    </source>
</evidence>
<dbReference type="EMBL" id="JACKVH010000017">
    <property type="protein sequence ID" value="MCV7381191.1"/>
    <property type="molecule type" value="Genomic_DNA"/>
</dbReference>
<name>A0AA42C067_9MYCO</name>
<dbReference type="EMBL" id="MVHD01000013">
    <property type="protein sequence ID" value="OQZ91019.1"/>
    <property type="molecule type" value="Genomic_DNA"/>
</dbReference>
<reference evidence="4" key="2">
    <citation type="submission" date="2020-07" db="EMBL/GenBank/DDBJ databases">
        <authorList>
            <person name="Pettersson B.M.F."/>
            <person name="Behra P.R.K."/>
            <person name="Ramesh M."/>
            <person name="Das S."/>
            <person name="Dasgupta S."/>
            <person name="Kirsebom L.A."/>
        </authorList>
    </citation>
    <scope>NUCLEOTIDE SEQUENCE</scope>
    <source>
        <strain evidence="4">CCUG 55640</strain>
    </source>
</reference>
<dbReference type="InterPro" id="IPR002347">
    <property type="entry name" value="SDR_fam"/>
</dbReference>
<reference evidence="5 6" key="1">
    <citation type="submission" date="2017-02" db="EMBL/GenBank/DDBJ databases">
        <title>The new phylogeny of genus Mycobacterium.</title>
        <authorList>
            <person name="Tortoli E."/>
            <person name="Trovato A."/>
            <person name="Cirillo D.M."/>
        </authorList>
    </citation>
    <scope>NUCLEOTIDE SEQUENCE [LARGE SCALE GENOMIC DNA]</scope>
    <source>
        <strain evidence="5 6">DSM 45230</strain>
    </source>
</reference>
<evidence type="ECO:0000256" key="2">
    <source>
        <dbReference type="ARBA" id="ARBA00023002"/>
    </source>
</evidence>
<comment type="similarity">
    <text evidence="1 3">Belongs to the short-chain dehydrogenases/reductases (SDR) family.</text>
</comment>
<dbReference type="PANTHER" id="PTHR45024:SF2">
    <property type="entry name" value="SCP2 DOMAIN-CONTAINING PROTEIN"/>
    <property type="match status" value="1"/>
</dbReference>
<dbReference type="PRINTS" id="PR00081">
    <property type="entry name" value="GDHRDH"/>
</dbReference>
<dbReference type="RefSeq" id="WP_083137896.1">
    <property type="nucleotide sequence ID" value="NZ_JACKVH010000017.1"/>
</dbReference>
<protein>
    <submittedName>
        <fullName evidence="5">3-oxoacyl-ACP reductase</fullName>
    </submittedName>
    <submittedName>
        <fullName evidence="4">SDR family NAD(P)-dependent oxidoreductase</fullName>
    </submittedName>
</protein>
<evidence type="ECO:0000313" key="7">
    <source>
        <dbReference type="Proteomes" id="UP001141650"/>
    </source>
</evidence>
<dbReference type="Gene3D" id="3.40.50.720">
    <property type="entry name" value="NAD(P)-binding Rossmann-like Domain"/>
    <property type="match status" value="1"/>
</dbReference>
<dbReference type="GO" id="GO:0016491">
    <property type="term" value="F:oxidoreductase activity"/>
    <property type="evidence" value="ECO:0007669"/>
    <property type="project" value="UniProtKB-KW"/>
</dbReference>
<dbReference type="SUPFAM" id="SSF51735">
    <property type="entry name" value="NAD(P)-binding Rossmann-fold domains"/>
    <property type="match status" value="1"/>
</dbReference>
<dbReference type="PANTHER" id="PTHR45024">
    <property type="entry name" value="DEHYDROGENASES, SHORT CHAIN"/>
    <property type="match status" value="1"/>
</dbReference>
<keyword evidence="2" id="KW-0560">Oxidoreductase</keyword>
<dbReference type="Proteomes" id="UP000192319">
    <property type="component" value="Unassembled WGS sequence"/>
</dbReference>
<sequence length="319" mass="33585">MSELRFDGRVAIVTGAGGREPSLGRSHARLLAERGAKVVVNDLGVGPDGRNILRANAEQVAEEICAAGGEAVADLHSVADEDGARSVVQTALDAWGRLDILINNAGICFMTQFDEITDADIRRVIDVHLMGTVWMCRAAWPHLRRAGYGRIVNTTSGAMFGVQHLSIYGAAKGGIFGLTRGLALEGAPLGIKVNALGPAANTSAIRHFNDPSAFTKLMEDHFPTGLVSPAVAFLAHEDCPVSGANLEAGGGNVSVRVFGQTTGHYDSELTIEKVRDNFTAIADTATARLMPDLPNSGELAPGEAIAAPIEVLPKRYQPG</sequence>
<dbReference type="Pfam" id="PF00106">
    <property type="entry name" value="adh_short"/>
    <property type="match status" value="1"/>
</dbReference>
<reference evidence="4" key="3">
    <citation type="journal article" date="2022" name="BMC Genomics">
        <title>Comparative genome analysis of mycobacteria focusing on tRNA and non-coding RNA.</title>
        <authorList>
            <person name="Behra P.R.K."/>
            <person name="Pettersson B.M.F."/>
            <person name="Ramesh M."/>
            <person name="Das S."/>
            <person name="Dasgupta S."/>
            <person name="Kirsebom L.A."/>
        </authorList>
    </citation>
    <scope>NUCLEOTIDE SEQUENCE</scope>
    <source>
        <strain evidence="4">CCUG 55640</strain>
    </source>
</reference>